<dbReference type="KEGG" id="asal:CFBP5507_17815"/>
<sequence>MLVLFPVPSGIAVDLPTRTVPFTIIWGRYLGWFDIFRNTLFFTGLLRAVTIFIVPGFAKPIADRFPGTPSHSVSMAFGACVVTGSIGRPTTAATAGMVAPRRFTGVIGAVTETLGGAISRFWLAHRFGLELPVALVEDTVIIAFALLVVVAVS</sequence>
<dbReference type="RefSeq" id="WP_137411834.1">
    <property type="nucleotide sequence ID" value="NZ_CP074392.1"/>
</dbReference>
<proteinExistence type="predicted"/>
<reference evidence="1" key="1">
    <citation type="submission" date="2022-10" db="EMBL/GenBank/DDBJ databases">
        <title>Complete genome sequence of Agrobacterium salinitolerans CFBP5507.</title>
        <authorList>
            <person name="Tchabashvili S."/>
            <person name="Yen H.-C."/>
            <person name="Haryono M."/>
            <person name="Lin Y.-C."/>
            <person name="Lai E.-M."/>
            <person name="Kuo C.-H."/>
        </authorList>
    </citation>
    <scope>NUCLEOTIDE SEQUENCE</scope>
    <source>
        <strain evidence="1">CFBP5507</strain>
    </source>
</reference>
<dbReference type="AlphaFoldDB" id="A0A4Z1R066"/>
<name>A0A4Z1R066_9HYPH</name>
<organism evidence="1 2">
    <name type="scientific">Agrobacterium salinitolerans</name>
    <dbReference type="NCBI Taxonomy" id="1183413"/>
    <lineage>
        <taxon>Bacteria</taxon>
        <taxon>Pseudomonadati</taxon>
        <taxon>Pseudomonadota</taxon>
        <taxon>Alphaproteobacteria</taxon>
        <taxon>Hyphomicrobiales</taxon>
        <taxon>Rhizobiaceae</taxon>
        <taxon>Rhizobium/Agrobacterium group</taxon>
        <taxon>Agrobacterium</taxon>
    </lineage>
</organism>
<protein>
    <submittedName>
        <fullName evidence="1">DUF4126 domain-containing protein</fullName>
    </submittedName>
</protein>
<evidence type="ECO:0000313" key="2">
    <source>
        <dbReference type="Proteomes" id="UP000298735"/>
    </source>
</evidence>
<dbReference type="Proteomes" id="UP000298735">
    <property type="component" value="Chromosome Linear"/>
</dbReference>
<gene>
    <name evidence="1" type="ORF">CFBP5507_17815</name>
</gene>
<accession>A0A4Z1R066</accession>
<evidence type="ECO:0000313" key="1">
    <source>
        <dbReference type="EMBL" id="UYZ09545.1"/>
    </source>
</evidence>
<dbReference type="OrthoDB" id="9812409at2"/>
<dbReference type="EMBL" id="CP109969">
    <property type="protein sequence ID" value="UYZ09545.1"/>
    <property type="molecule type" value="Genomic_DNA"/>
</dbReference>